<dbReference type="GeneID" id="119736315"/>
<comment type="function">
    <text evidence="1">Component of the nexin-dynein regulatory complex (N-DRC), a key regulator of ciliary/flagellar motility which maintains the alignment and integrity of the distal axoneme and regulates microtubule sliding in motile axonemes.</text>
</comment>
<evidence type="ECO:0000256" key="2">
    <source>
        <dbReference type="ARBA" id="ARBA00004611"/>
    </source>
</evidence>
<feature type="compositionally biased region" description="Basic residues" evidence="13">
    <location>
        <begin position="1"/>
        <end position="19"/>
    </location>
</feature>
<evidence type="ECO:0000256" key="5">
    <source>
        <dbReference type="ARBA" id="ARBA00022846"/>
    </source>
</evidence>
<evidence type="ECO:0000256" key="6">
    <source>
        <dbReference type="ARBA" id="ARBA00023054"/>
    </source>
</evidence>
<evidence type="ECO:0000256" key="4">
    <source>
        <dbReference type="ARBA" id="ARBA00022490"/>
    </source>
</evidence>
<keyword evidence="4" id="KW-0963">Cytoplasm</keyword>
<dbReference type="EnsemblMetazoa" id="XM_038210362.1">
    <property type="protein sequence ID" value="XP_038066290.1"/>
    <property type="gene ID" value="LOC119736315"/>
</dbReference>
<keyword evidence="8" id="KW-0206">Cytoskeleton</keyword>
<evidence type="ECO:0000256" key="10">
    <source>
        <dbReference type="ARBA" id="ARBA00044754"/>
    </source>
</evidence>
<evidence type="ECO:0000313" key="15">
    <source>
        <dbReference type="Proteomes" id="UP000887568"/>
    </source>
</evidence>
<evidence type="ECO:0000256" key="9">
    <source>
        <dbReference type="ARBA" id="ARBA00023273"/>
    </source>
</evidence>
<comment type="subcellular location">
    <subcellularLocation>
        <location evidence="2">Cytoplasm</location>
        <location evidence="2">Cytoskeleton</location>
        <location evidence="2">Flagellum axoneme</location>
    </subcellularLocation>
</comment>
<keyword evidence="9" id="KW-0966">Cell projection</keyword>
<dbReference type="OrthoDB" id="10264405at2759"/>
<keyword evidence="6 12" id="KW-0175">Coiled coil</keyword>
<evidence type="ECO:0000256" key="11">
    <source>
        <dbReference type="ARBA" id="ARBA00044800"/>
    </source>
</evidence>
<keyword evidence="7" id="KW-0969">Cilium</keyword>
<evidence type="ECO:0000256" key="12">
    <source>
        <dbReference type="SAM" id="Coils"/>
    </source>
</evidence>
<feature type="region of interest" description="Disordered" evidence="13">
    <location>
        <begin position="1"/>
        <end position="24"/>
    </location>
</feature>
<evidence type="ECO:0000256" key="8">
    <source>
        <dbReference type="ARBA" id="ARBA00023212"/>
    </source>
</evidence>
<dbReference type="PANTHER" id="PTHR28656">
    <property type="entry name" value="COILED-COIL DOMAIN-CONTAINING PROTEIN 153"/>
    <property type="match status" value="1"/>
</dbReference>
<name>A0A914AQF5_PATMI</name>
<sequence length="201" mass="23476">MPPKKKGKGKGKKGKKKKKNDAELTIEDKYKKTMNEIEALKDHLAIRKQLARRSDAHSEEWKLRMKIAQEDLDQQKEDQRDVTSDMTRQYKTMQTEMGVRVHHLEADLAKTKAQLAKTEQELKSTKEQKEQMTQQKDETIGELEEKIRNMELSYENMLHEALDNLVLKLDTAKKRWEAEATHIHAVEKEKLLAFGLNPLDI</sequence>
<protein>
    <recommendedName>
        <fullName evidence="11">Dynein regulatory complex protein 12</fullName>
    </recommendedName>
</protein>
<dbReference type="AlphaFoldDB" id="A0A914AQF5"/>
<accession>A0A914AQF5</accession>
<dbReference type="CTD" id="270150"/>
<organism evidence="14 15">
    <name type="scientific">Patiria miniata</name>
    <name type="common">Bat star</name>
    <name type="synonym">Asterina miniata</name>
    <dbReference type="NCBI Taxonomy" id="46514"/>
    <lineage>
        <taxon>Eukaryota</taxon>
        <taxon>Metazoa</taxon>
        <taxon>Echinodermata</taxon>
        <taxon>Eleutherozoa</taxon>
        <taxon>Asterozoa</taxon>
        <taxon>Asteroidea</taxon>
        <taxon>Valvatacea</taxon>
        <taxon>Valvatida</taxon>
        <taxon>Asterinidae</taxon>
        <taxon>Patiria</taxon>
    </lineage>
</organism>
<evidence type="ECO:0000256" key="13">
    <source>
        <dbReference type="SAM" id="MobiDB-lite"/>
    </source>
</evidence>
<keyword evidence="15" id="KW-1185">Reference proteome</keyword>
<comment type="subunit">
    <text evidence="3">Component of the nexin-dynein regulatory complex (N-DRC).</text>
</comment>
<dbReference type="RefSeq" id="XP_038066290.1">
    <property type="nucleotide sequence ID" value="XM_038210362.1"/>
</dbReference>
<evidence type="ECO:0000256" key="7">
    <source>
        <dbReference type="ARBA" id="ARBA00023069"/>
    </source>
</evidence>
<dbReference type="OMA" id="HAKYKEQ"/>
<reference evidence="14" key="1">
    <citation type="submission" date="2022-11" db="UniProtKB">
        <authorList>
            <consortium name="EnsemblMetazoa"/>
        </authorList>
    </citation>
    <scope>IDENTIFICATION</scope>
</reference>
<dbReference type="InterPro" id="IPR033585">
    <property type="entry name" value="DRC12-like"/>
</dbReference>
<keyword evidence="5" id="KW-0282">Flagellum</keyword>
<dbReference type="PANTHER" id="PTHR28656:SF1">
    <property type="entry name" value="COILED-COIL DOMAIN-CONTAINING PROTEIN 153"/>
    <property type="match status" value="1"/>
</dbReference>
<comment type="similarity">
    <text evidence="10">Belongs to the DRC12 family.</text>
</comment>
<proteinExistence type="inferred from homology"/>
<dbReference type="Proteomes" id="UP000887568">
    <property type="component" value="Unplaced"/>
</dbReference>
<evidence type="ECO:0000256" key="1">
    <source>
        <dbReference type="ARBA" id="ARBA00003029"/>
    </source>
</evidence>
<feature type="coiled-coil region" evidence="12">
    <location>
        <begin position="58"/>
        <end position="160"/>
    </location>
</feature>
<evidence type="ECO:0000256" key="3">
    <source>
        <dbReference type="ARBA" id="ARBA00011248"/>
    </source>
</evidence>
<evidence type="ECO:0000313" key="14">
    <source>
        <dbReference type="EnsemblMetazoa" id="XP_038066290.1"/>
    </source>
</evidence>